<evidence type="ECO:0000313" key="9">
    <source>
        <dbReference type="EMBL" id="GAN00697.1"/>
    </source>
</evidence>
<feature type="compositionally biased region" description="Low complexity" evidence="8">
    <location>
        <begin position="589"/>
        <end position="606"/>
    </location>
</feature>
<feature type="compositionally biased region" description="Low complexity" evidence="8">
    <location>
        <begin position="696"/>
        <end position="707"/>
    </location>
</feature>
<dbReference type="GO" id="GO:0005634">
    <property type="term" value="C:nucleus"/>
    <property type="evidence" value="ECO:0007669"/>
    <property type="project" value="UniProtKB-SubCell"/>
</dbReference>
<dbReference type="SUPFAM" id="SSF56784">
    <property type="entry name" value="HAD-like"/>
    <property type="match status" value="1"/>
</dbReference>
<dbReference type="NCBIfam" id="TIGR02244">
    <property type="entry name" value="HAD-IG-Ncltidse"/>
    <property type="match status" value="1"/>
</dbReference>
<dbReference type="EMBL" id="DF836290">
    <property type="protein sequence ID" value="GAN00697.1"/>
    <property type="molecule type" value="Genomic_DNA"/>
</dbReference>
<keyword evidence="5" id="KW-0460">Magnesium</keyword>
<dbReference type="InterPro" id="IPR021110">
    <property type="entry name" value="DNA_rep_checkpnt_protein"/>
</dbReference>
<dbReference type="PANTHER" id="PTHR12103:SF12">
    <property type="entry name" value="FI20020P1"/>
    <property type="match status" value="1"/>
</dbReference>
<feature type="compositionally biased region" description="Basic and acidic residues" evidence="8">
    <location>
        <begin position="626"/>
        <end position="637"/>
    </location>
</feature>
<protein>
    <submittedName>
        <fullName evidence="9">5'-nucleotidase domain-containing protein</fullName>
    </submittedName>
</protein>
<dbReference type="Pfam" id="PF11719">
    <property type="entry name" value="Drc1-Sld2"/>
    <property type="match status" value="1"/>
</dbReference>
<dbReference type="InterPro" id="IPR008380">
    <property type="entry name" value="HAD-SF_hydro_IG_5-nucl"/>
</dbReference>
<evidence type="ECO:0000256" key="4">
    <source>
        <dbReference type="ARBA" id="ARBA00022801"/>
    </source>
</evidence>
<evidence type="ECO:0000256" key="8">
    <source>
        <dbReference type="SAM" id="MobiDB-lite"/>
    </source>
</evidence>
<keyword evidence="4" id="KW-0378">Hydrolase</keyword>
<feature type="compositionally biased region" description="Polar residues" evidence="8">
    <location>
        <begin position="614"/>
        <end position="623"/>
    </location>
</feature>
<evidence type="ECO:0000256" key="1">
    <source>
        <dbReference type="ARBA" id="ARBA00004123"/>
    </source>
</evidence>
<keyword evidence="7" id="KW-0175">Coiled coil</keyword>
<sequence length="923" mass="106520">MAKRNYHHHNYTDIADGRRVIELLRKRYDQKKLQHIDAAERDKATILSMNTLKRHKWDAQASKNAQAEDICGFGYTSPKEVFINNELNLSSIKVYGFDYDANFQFDPDFAIRGLHYDFNNGWLMKIDNMANIQLNTVHVGREPISNIEEIMQVHKGKHISPEYLRSNMFQLNDLFSIPQACLLSDVVQYFRDHNMNFHPRYLSDDVSTAARILHTGAHGIGGTLHIDIMKDMSCYLERAPTLVGYLENLRKRGKKTFLLTNSTNAFISKGMSYLTSSDDWRDLFDCVIVSARKPEFYNSHRPFRRVQEPNWDEVKTFEPGQVYQGGNMKDFAKLTGWTGGKVLYFGDHVFSDLVDASMQYGWHTGAIIHELAEEIEIRNQPSYRHTLSWLLQLEKLLNEAQSWRKDYHIDDLDSLISEWRAERQQVRIKLKTAFNHSFGSVFRTYQNPSFFANKIRKFADIYMSNVTNLDRIDMDYVFYPNRTYLPHEQKIEELIDTAGDKMNEYLMEQDELKELQKRVLRTKKDLRKWEGIFSQKHGRPATIDDIKARPNIEKFYKKYNHLKRDLKKAMEAGQMADISSQPSSCPVFADSQDAASTTSSSSQQRRSSVEYIKSPSSSGTRASQYFHHESRENPLKVRRLSEVEGMKMDMATSSSTSTIASPYGDRVLAEDEAFWLGLASTSASQPLPNVHHEDVASPASSSTQPAPRLKLGGSQPKKNQRMSKSNPFHRRQRLAQQQSKQSAEAEEQAQLQSQPQRQPSLTSFSQQTASQQMDTSDDENDDMNNIQVVNHEENPFRNYDPSLFNWDDPAFSVGPGFFGSAKACTSYMVPILNEPSRRDRILRKMEKGTLGEVTEENQAIEDELAEEIRQFISLHNIDNPHSLEAALQPIDDNLLNTPDYVYKKRPLQKRQTKLFKMKFVETR</sequence>
<evidence type="ECO:0000256" key="5">
    <source>
        <dbReference type="ARBA" id="ARBA00022842"/>
    </source>
</evidence>
<organism evidence="9">
    <name type="scientific">Mucor ambiguus</name>
    <dbReference type="NCBI Taxonomy" id="91626"/>
    <lineage>
        <taxon>Eukaryota</taxon>
        <taxon>Fungi</taxon>
        <taxon>Fungi incertae sedis</taxon>
        <taxon>Mucoromycota</taxon>
        <taxon>Mucoromycotina</taxon>
        <taxon>Mucoromycetes</taxon>
        <taxon>Mucorales</taxon>
        <taxon>Mucorineae</taxon>
        <taxon>Mucoraceae</taxon>
        <taxon>Mucor</taxon>
    </lineage>
</organism>
<comment type="subcellular location">
    <subcellularLocation>
        <location evidence="1">Nucleus</location>
    </subcellularLocation>
</comment>
<dbReference type="Pfam" id="PF05761">
    <property type="entry name" value="5_nucleotid"/>
    <property type="match status" value="1"/>
</dbReference>
<feature type="region of interest" description="Disordered" evidence="8">
    <location>
        <begin position="573"/>
        <end position="637"/>
    </location>
</feature>
<feature type="region of interest" description="Disordered" evidence="8">
    <location>
        <begin position="683"/>
        <end position="782"/>
    </location>
</feature>
<dbReference type="GO" id="GO:0008253">
    <property type="term" value="F:5'-nucleotidase activity"/>
    <property type="evidence" value="ECO:0007669"/>
    <property type="project" value="TreeGrafter"/>
</dbReference>
<name>A0A0C9MCN8_9FUNG</name>
<dbReference type="Gene3D" id="3.40.50.1000">
    <property type="entry name" value="HAD superfamily/HAD-like"/>
    <property type="match status" value="1"/>
</dbReference>
<dbReference type="GO" id="GO:0046872">
    <property type="term" value="F:metal ion binding"/>
    <property type="evidence" value="ECO:0007669"/>
    <property type="project" value="UniProtKB-KW"/>
</dbReference>
<evidence type="ECO:0000256" key="2">
    <source>
        <dbReference type="ARBA" id="ARBA00009589"/>
    </source>
</evidence>
<keyword evidence="3" id="KW-0479">Metal-binding</keyword>
<gene>
    <name evidence="9" type="ORF">MAM1_0001d00119</name>
</gene>
<accession>A0A0C9MCN8</accession>
<dbReference type="Gene3D" id="1.10.10.1460">
    <property type="match status" value="1"/>
</dbReference>
<keyword evidence="6" id="KW-0539">Nucleus</keyword>
<feature type="compositionally biased region" description="Polar residues" evidence="8">
    <location>
        <begin position="762"/>
        <end position="774"/>
    </location>
</feature>
<evidence type="ECO:0000256" key="7">
    <source>
        <dbReference type="SAM" id="Coils"/>
    </source>
</evidence>
<dbReference type="Proteomes" id="UP000053815">
    <property type="component" value="Unassembled WGS sequence"/>
</dbReference>
<evidence type="ECO:0000256" key="3">
    <source>
        <dbReference type="ARBA" id="ARBA00022723"/>
    </source>
</evidence>
<dbReference type="OrthoDB" id="8062037at2759"/>
<dbReference type="AlphaFoldDB" id="A0A0C9MCN8"/>
<keyword evidence="10" id="KW-1185">Reference proteome</keyword>
<dbReference type="GO" id="GO:0006260">
    <property type="term" value="P:DNA replication"/>
    <property type="evidence" value="ECO:0007669"/>
    <property type="project" value="InterPro"/>
</dbReference>
<dbReference type="InterPro" id="IPR036412">
    <property type="entry name" value="HAD-like_sf"/>
</dbReference>
<comment type="similarity">
    <text evidence="2">Belongs to the 5'(3')-deoxyribonucleotidase family.</text>
</comment>
<dbReference type="PANTHER" id="PTHR12103">
    <property type="entry name" value="5'-NUCLEOTIDASE DOMAIN-CONTAINING"/>
    <property type="match status" value="1"/>
</dbReference>
<evidence type="ECO:0000256" key="6">
    <source>
        <dbReference type="ARBA" id="ARBA00023242"/>
    </source>
</evidence>
<proteinExistence type="inferred from homology"/>
<dbReference type="InterPro" id="IPR023214">
    <property type="entry name" value="HAD_sf"/>
</dbReference>
<reference evidence="9" key="1">
    <citation type="submission" date="2014-09" db="EMBL/GenBank/DDBJ databases">
        <title>Draft genome sequence of an oleaginous Mucoromycotina fungus Mucor ambiguus NBRC6742.</title>
        <authorList>
            <person name="Takeda I."/>
            <person name="Yamane N."/>
            <person name="Morita T."/>
            <person name="Tamano K."/>
            <person name="Machida M."/>
            <person name="Baker S."/>
            <person name="Koike H."/>
        </authorList>
    </citation>
    <scope>NUCLEOTIDE SEQUENCE</scope>
    <source>
        <strain evidence="9">NBRC 6742</strain>
    </source>
</reference>
<feature type="coiled-coil region" evidence="7">
    <location>
        <begin position="505"/>
        <end position="572"/>
    </location>
</feature>
<feature type="compositionally biased region" description="Low complexity" evidence="8">
    <location>
        <begin position="734"/>
        <end position="761"/>
    </location>
</feature>
<evidence type="ECO:0000313" key="10">
    <source>
        <dbReference type="Proteomes" id="UP000053815"/>
    </source>
</evidence>